<dbReference type="PANTHER" id="PTHR46174:SF1">
    <property type="entry name" value="CXXC-TYPE ZINC FINGER PROTEIN 1"/>
    <property type="match status" value="1"/>
</dbReference>
<dbReference type="InterPro" id="IPR011011">
    <property type="entry name" value="Znf_FYVE_PHD"/>
</dbReference>
<dbReference type="Pfam" id="PF00628">
    <property type="entry name" value="PHD"/>
    <property type="match status" value="1"/>
</dbReference>
<feature type="domain" description="PHD-type" evidence="6">
    <location>
        <begin position="8"/>
        <end position="32"/>
    </location>
</feature>
<organism evidence="7 8">
    <name type="scientific">Anabarilius grahami</name>
    <name type="common">Kanglang fish</name>
    <name type="synonym">Barilius grahami</name>
    <dbReference type="NCBI Taxonomy" id="495550"/>
    <lineage>
        <taxon>Eukaryota</taxon>
        <taxon>Metazoa</taxon>
        <taxon>Chordata</taxon>
        <taxon>Craniata</taxon>
        <taxon>Vertebrata</taxon>
        <taxon>Euteleostomi</taxon>
        <taxon>Actinopterygii</taxon>
        <taxon>Neopterygii</taxon>
        <taxon>Teleostei</taxon>
        <taxon>Ostariophysi</taxon>
        <taxon>Cypriniformes</taxon>
        <taxon>Xenocyprididae</taxon>
        <taxon>Xenocypridinae</taxon>
        <taxon>Xenocypridinae incertae sedis</taxon>
        <taxon>Anabarilius</taxon>
    </lineage>
</organism>
<dbReference type="GO" id="GO:0008168">
    <property type="term" value="F:methyltransferase activity"/>
    <property type="evidence" value="ECO:0007669"/>
    <property type="project" value="UniProtKB-KW"/>
</dbReference>
<dbReference type="GO" id="GO:0045893">
    <property type="term" value="P:positive regulation of DNA-templated transcription"/>
    <property type="evidence" value="ECO:0007669"/>
    <property type="project" value="TreeGrafter"/>
</dbReference>
<dbReference type="InterPro" id="IPR019787">
    <property type="entry name" value="Znf_PHD-finger"/>
</dbReference>
<reference evidence="7 8" key="1">
    <citation type="submission" date="2018-10" db="EMBL/GenBank/DDBJ databases">
        <title>Genome assembly for a Yunnan-Guizhou Plateau 3E fish, Anabarilius grahami (Regan), and its evolutionary and genetic applications.</title>
        <authorList>
            <person name="Jiang W."/>
        </authorList>
    </citation>
    <scope>NUCLEOTIDE SEQUENCE [LARGE SCALE GENOMIC DNA]</scope>
    <source>
        <strain evidence="7">AG-KIZ</strain>
        <tissue evidence="7">Muscle</tissue>
    </source>
</reference>
<dbReference type="OrthoDB" id="784962at2759"/>
<evidence type="ECO:0000256" key="3">
    <source>
        <dbReference type="ARBA" id="ARBA00022771"/>
    </source>
</evidence>
<evidence type="ECO:0000313" key="8">
    <source>
        <dbReference type="Proteomes" id="UP000281406"/>
    </source>
</evidence>
<keyword evidence="8" id="KW-1185">Reference proteome</keyword>
<keyword evidence="7" id="KW-0489">Methyltransferase</keyword>
<proteinExistence type="predicted"/>
<dbReference type="InterPro" id="IPR037869">
    <property type="entry name" value="Spp1/CFP1"/>
</dbReference>
<accession>A0A3N0YZA7</accession>
<evidence type="ECO:0000256" key="4">
    <source>
        <dbReference type="ARBA" id="ARBA00022833"/>
    </source>
</evidence>
<evidence type="ECO:0000259" key="6">
    <source>
        <dbReference type="Pfam" id="PF00628"/>
    </source>
</evidence>
<comment type="subcellular location">
    <subcellularLocation>
        <location evidence="1">Nucleus</location>
    </subcellularLocation>
</comment>
<dbReference type="Proteomes" id="UP000281406">
    <property type="component" value="Unassembled WGS sequence"/>
</dbReference>
<dbReference type="EMBL" id="RJVU01018281">
    <property type="protein sequence ID" value="ROL51635.1"/>
    <property type="molecule type" value="Genomic_DNA"/>
</dbReference>
<dbReference type="AlphaFoldDB" id="A0A3N0YZA7"/>
<evidence type="ECO:0000256" key="1">
    <source>
        <dbReference type="ARBA" id="ARBA00004123"/>
    </source>
</evidence>
<dbReference type="GO" id="GO:0048188">
    <property type="term" value="C:Set1C/COMPASS complex"/>
    <property type="evidence" value="ECO:0007669"/>
    <property type="project" value="InterPro"/>
</dbReference>
<gene>
    <name evidence="7" type="ORF">DPX16_19154</name>
</gene>
<evidence type="ECO:0000256" key="5">
    <source>
        <dbReference type="ARBA" id="ARBA00023242"/>
    </source>
</evidence>
<evidence type="ECO:0000313" key="7">
    <source>
        <dbReference type="EMBL" id="ROL51635.1"/>
    </source>
</evidence>
<keyword evidence="3" id="KW-0863">Zinc-finger</keyword>
<keyword evidence="2" id="KW-0479">Metal-binding</keyword>
<name>A0A3N0YZA7_ANAGA</name>
<dbReference type="PANTHER" id="PTHR46174">
    <property type="entry name" value="CXXC-TYPE ZINC FINGER PROTEIN 1"/>
    <property type="match status" value="1"/>
</dbReference>
<dbReference type="GO" id="GO:0032259">
    <property type="term" value="P:methylation"/>
    <property type="evidence" value="ECO:0007669"/>
    <property type="project" value="UniProtKB-KW"/>
</dbReference>
<sequence length="82" mass="9203">MATAQLYCVCRQPYDVSRFMIECDICKDWFHGRFNVSLLPATNGIKLSSRSPGPGCYLALCTAWFGRQEPLGANYKTPDIHA</sequence>
<keyword evidence="4" id="KW-0862">Zinc</keyword>
<keyword evidence="7" id="KW-0808">Transferase</keyword>
<comment type="caution">
    <text evidence="7">The sequence shown here is derived from an EMBL/GenBank/DDBJ whole genome shotgun (WGS) entry which is preliminary data.</text>
</comment>
<dbReference type="Gene3D" id="3.30.40.10">
    <property type="entry name" value="Zinc/RING finger domain, C3HC4 (zinc finger)"/>
    <property type="match status" value="1"/>
</dbReference>
<protein>
    <submittedName>
        <fullName evidence="7">Lysine-specific demethylase 7B</fullName>
    </submittedName>
</protein>
<dbReference type="InterPro" id="IPR013083">
    <property type="entry name" value="Znf_RING/FYVE/PHD"/>
</dbReference>
<dbReference type="GO" id="GO:0008270">
    <property type="term" value="F:zinc ion binding"/>
    <property type="evidence" value="ECO:0007669"/>
    <property type="project" value="UniProtKB-KW"/>
</dbReference>
<dbReference type="SUPFAM" id="SSF57903">
    <property type="entry name" value="FYVE/PHD zinc finger"/>
    <property type="match status" value="1"/>
</dbReference>
<evidence type="ECO:0000256" key="2">
    <source>
        <dbReference type="ARBA" id="ARBA00022723"/>
    </source>
</evidence>
<keyword evidence="5" id="KW-0539">Nucleus</keyword>